<keyword evidence="4" id="KW-0479">Metal-binding</keyword>
<keyword evidence="5" id="KW-0694">RNA-binding</keyword>
<dbReference type="EMBL" id="FPAT01000002">
    <property type="protein sequence ID" value="SFT47809.1"/>
    <property type="molecule type" value="Genomic_DNA"/>
</dbReference>
<evidence type="ECO:0000313" key="9">
    <source>
        <dbReference type="EMBL" id="SFT47809.1"/>
    </source>
</evidence>
<keyword evidence="10" id="KW-1185">Reference proteome</keyword>
<gene>
    <name evidence="9" type="ORF">SAMN04487904_102381</name>
</gene>
<evidence type="ECO:0000313" key="10">
    <source>
        <dbReference type="Proteomes" id="UP000199165"/>
    </source>
</evidence>
<protein>
    <submittedName>
        <fullName evidence="9">TROVE domain-containing protein</fullName>
    </submittedName>
</protein>
<dbReference type="PROSITE" id="PS50988">
    <property type="entry name" value="TROVE"/>
    <property type="match status" value="1"/>
</dbReference>
<dbReference type="GO" id="GO:0003723">
    <property type="term" value="F:RNA binding"/>
    <property type="evidence" value="ECO:0007669"/>
    <property type="project" value="UniProtKB-KW"/>
</dbReference>
<dbReference type="GO" id="GO:0046872">
    <property type="term" value="F:metal ion binding"/>
    <property type="evidence" value="ECO:0007669"/>
    <property type="project" value="UniProtKB-KW"/>
</dbReference>
<dbReference type="AlphaFoldDB" id="A0A1I6YBA8"/>
<dbReference type="Gene3D" id="3.40.50.410">
    <property type="entry name" value="von Willebrand factor, type A domain"/>
    <property type="match status" value="1"/>
</dbReference>
<comment type="similarity">
    <text evidence="2">Belongs to the Ro 60 kDa family.</text>
</comment>
<dbReference type="PANTHER" id="PTHR14202">
    <property type="entry name" value="60 KDA RIBONUCLEOPROTEIN SSA/RO"/>
    <property type="match status" value="1"/>
</dbReference>
<feature type="region of interest" description="Disordered" evidence="7">
    <location>
        <begin position="1"/>
        <end position="33"/>
    </location>
</feature>
<evidence type="ECO:0000256" key="6">
    <source>
        <dbReference type="ARBA" id="ARBA00023274"/>
    </source>
</evidence>
<evidence type="ECO:0000256" key="7">
    <source>
        <dbReference type="SAM" id="MobiDB-lite"/>
    </source>
</evidence>
<dbReference type="Pfam" id="PF05731">
    <property type="entry name" value="TROVE"/>
    <property type="match status" value="1"/>
</dbReference>
<name>A0A1I6YBA8_9ACTN</name>
<dbReference type="STRING" id="995060.SAMN04487904_102381"/>
<dbReference type="SUPFAM" id="SSF140864">
    <property type="entry name" value="TROVE domain-like"/>
    <property type="match status" value="1"/>
</dbReference>
<evidence type="ECO:0000256" key="2">
    <source>
        <dbReference type="ARBA" id="ARBA00007814"/>
    </source>
</evidence>
<evidence type="ECO:0000259" key="8">
    <source>
        <dbReference type="PROSITE" id="PS50988"/>
    </source>
</evidence>
<keyword evidence="6" id="KW-0687">Ribonucleoprotein</keyword>
<evidence type="ECO:0000256" key="5">
    <source>
        <dbReference type="ARBA" id="ARBA00022884"/>
    </source>
</evidence>
<evidence type="ECO:0000256" key="1">
    <source>
        <dbReference type="ARBA" id="ARBA00004496"/>
    </source>
</evidence>
<organism evidence="9 10">
    <name type="scientific">Actinopolyspora righensis</name>
    <dbReference type="NCBI Taxonomy" id="995060"/>
    <lineage>
        <taxon>Bacteria</taxon>
        <taxon>Bacillati</taxon>
        <taxon>Actinomycetota</taxon>
        <taxon>Actinomycetes</taxon>
        <taxon>Actinopolysporales</taxon>
        <taxon>Actinopolysporaceae</taxon>
        <taxon>Actinopolyspora</taxon>
        <taxon>Actinopolyspora alba group</taxon>
    </lineage>
</organism>
<proteinExistence type="inferred from homology"/>
<comment type="subcellular location">
    <subcellularLocation>
        <location evidence="1">Cytoplasm</location>
    </subcellularLocation>
</comment>
<reference evidence="10" key="1">
    <citation type="submission" date="2016-10" db="EMBL/GenBank/DDBJ databases">
        <authorList>
            <person name="Varghese N."/>
            <person name="Submissions S."/>
        </authorList>
    </citation>
    <scope>NUCLEOTIDE SEQUENCE [LARGE SCALE GENOMIC DNA]</scope>
    <source>
        <strain evidence="10">DSM 45501</strain>
    </source>
</reference>
<evidence type="ECO:0000256" key="3">
    <source>
        <dbReference type="ARBA" id="ARBA00022490"/>
    </source>
</evidence>
<dbReference type="GO" id="GO:1990904">
    <property type="term" value="C:ribonucleoprotein complex"/>
    <property type="evidence" value="ECO:0007669"/>
    <property type="project" value="UniProtKB-KW"/>
</dbReference>
<dbReference type="SUPFAM" id="SSF53300">
    <property type="entry name" value="vWA-like"/>
    <property type="match status" value="1"/>
</dbReference>
<keyword evidence="3" id="KW-0963">Cytoplasm</keyword>
<accession>A0A1I6YBA8</accession>
<dbReference type="InterPro" id="IPR037214">
    <property type="entry name" value="TROVE_dom_sf"/>
</dbReference>
<sequence>MAKFNRAAARTHGHPGKRDRTEPTAVTHEGGPGYVRDPRAELFLLAVTNLVGEPSFYESAGQRDSRFVRLIRERAVTDGEWTARLLGWLRNGAGLRSVALLGAAEFVAARRAAGLDGLSRRVVDSVLRRADEPGELLAHWVAEHGKPPPMPIKKGINDAIRRLWHEHALLKWDSPKRNFRFGDVVELTHPKPANRHQSTLLRYCLDRRRDDADIPAELSVLREHAELREVAPRSRRSWITDPAGAERLRRAGFTWESLAGWLGERLDAQAWESVIPAMGYTALLRNLRNFDKAGISDETAAGIAAKLGDPTEVARSRQLPLAVFAAGRAVRGDRWRECLERAVQHTLPNIPVLRGSTLVLVDTSASMDRPFSRRGSVRRSDAAALFGLALAARCERTEVVSYSGLSGRWRERSHSARFPPRPDEAVLDSLRRWFDDGFMLDGGTATQQALREHYDGHDRVVLLTDEQTGPDAEPVTEVLPESTPVHTFNLAGYEAGHTPAGVTNRHTYGGLNDTCFGLIPLVEAGGEQQWPWEA</sequence>
<dbReference type="Proteomes" id="UP000199165">
    <property type="component" value="Unassembled WGS sequence"/>
</dbReference>
<dbReference type="InterPro" id="IPR036465">
    <property type="entry name" value="vWFA_dom_sf"/>
</dbReference>
<dbReference type="InterPro" id="IPR008858">
    <property type="entry name" value="TROVE_dom"/>
</dbReference>
<dbReference type="PANTHER" id="PTHR14202:SF0">
    <property type="entry name" value="RNA-BINDING PROTEIN RO60"/>
    <property type="match status" value="1"/>
</dbReference>
<dbReference type="InterPro" id="IPR040322">
    <property type="entry name" value="TROVE2"/>
</dbReference>
<feature type="domain" description="TROVE" evidence="8">
    <location>
        <begin position="25"/>
        <end position="355"/>
    </location>
</feature>
<dbReference type="RefSeq" id="WP_092975121.1">
    <property type="nucleotide sequence ID" value="NZ_FPAT01000002.1"/>
</dbReference>
<evidence type="ECO:0000256" key="4">
    <source>
        <dbReference type="ARBA" id="ARBA00022723"/>
    </source>
</evidence>
<dbReference type="GO" id="GO:0005737">
    <property type="term" value="C:cytoplasm"/>
    <property type="evidence" value="ECO:0007669"/>
    <property type="project" value="UniProtKB-SubCell"/>
</dbReference>